<name>A0A6J5GDF2_9BURK</name>
<dbReference type="InterPro" id="IPR036390">
    <property type="entry name" value="WH_DNA-bd_sf"/>
</dbReference>
<dbReference type="SUPFAM" id="SSF46785">
    <property type="entry name" value="Winged helix' DNA-binding domain"/>
    <property type="match status" value="1"/>
</dbReference>
<evidence type="ECO:0000256" key="1">
    <source>
        <dbReference type="ARBA" id="ARBA00004651"/>
    </source>
</evidence>
<protein>
    <recommendedName>
        <fullName evidence="7">UPF0761 membrane protein LMG27177_04103</fullName>
    </recommendedName>
</protein>
<dbReference type="InterPro" id="IPR023679">
    <property type="entry name" value="UPF0761_bac"/>
</dbReference>
<gene>
    <name evidence="8" type="ORF">LMG27177_04103</name>
</gene>
<accession>A0A6J5GDF2</accession>
<evidence type="ECO:0000313" key="8">
    <source>
        <dbReference type="EMBL" id="CAB3796768.1"/>
    </source>
</evidence>
<comment type="subcellular location">
    <subcellularLocation>
        <location evidence="1 7">Cell membrane</location>
        <topology evidence="1 7">Multi-pass membrane protein</topology>
    </subcellularLocation>
</comment>
<dbReference type="PANTHER" id="PTHR30213:SF0">
    <property type="entry name" value="UPF0761 MEMBRANE PROTEIN YIHY"/>
    <property type="match status" value="1"/>
</dbReference>
<comment type="similarity">
    <text evidence="7">Belongs to the UPF0761 family.</text>
</comment>
<evidence type="ECO:0000256" key="5">
    <source>
        <dbReference type="ARBA" id="ARBA00022989"/>
    </source>
</evidence>
<dbReference type="PANTHER" id="PTHR30213">
    <property type="entry name" value="INNER MEMBRANE PROTEIN YHJD"/>
    <property type="match status" value="1"/>
</dbReference>
<dbReference type="EMBL" id="CADIKI010000012">
    <property type="protein sequence ID" value="CAB3796768.1"/>
    <property type="molecule type" value="Genomic_DNA"/>
</dbReference>
<keyword evidence="3" id="KW-0997">Cell inner membrane</keyword>
<organism evidence="8 9">
    <name type="scientific">Paraburkholderia fynbosensis</name>
    <dbReference type="NCBI Taxonomy" id="1200993"/>
    <lineage>
        <taxon>Bacteria</taxon>
        <taxon>Pseudomonadati</taxon>
        <taxon>Pseudomonadota</taxon>
        <taxon>Betaproteobacteria</taxon>
        <taxon>Burkholderiales</taxon>
        <taxon>Burkholderiaceae</taxon>
        <taxon>Paraburkholderia</taxon>
    </lineage>
</organism>
<feature type="transmembrane region" description="Helical" evidence="7">
    <location>
        <begin position="179"/>
        <end position="200"/>
    </location>
</feature>
<feature type="transmembrane region" description="Helical" evidence="7">
    <location>
        <begin position="136"/>
        <end position="159"/>
    </location>
</feature>
<evidence type="ECO:0000256" key="7">
    <source>
        <dbReference type="HAMAP-Rule" id="MF_00672"/>
    </source>
</evidence>
<evidence type="ECO:0000256" key="3">
    <source>
        <dbReference type="ARBA" id="ARBA00022519"/>
    </source>
</evidence>
<dbReference type="InterPro" id="IPR017039">
    <property type="entry name" value="Virul_fac_BrkB"/>
</dbReference>
<dbReference type="Pfam" id="PF03631">
    <property type="entry name" value="Virul_fac_BrkB"/>
    <property type="match status" value="1"/>
</dbReference>
<keyword evidence="9" id="KW-1185">Reference proteome</keyword>
<keyword evidence="5 7" id="KW-1133">Transmembrane helix</keyword>
<sequence>MSRVRFDLDTLKRLARFAAQRIGEDRIPQVAGSLTFTAMLALVPLATVAFALFTAFPIFSSFQDSLQLFLADHLMPAQLNSQIFKYLNQFAAKAKGLTTIGMILLFLTAVMTMMTVESAFNVIWRVRKARPIAQRILVYWAIITLGPILIGVSLSISSYLFTQSMTFSAAQRITPLIEWALAGAALPLTALAFTILYVYLPNCRVEWRDAVIGGVTAAIAFELAKRGFGYYVRRIPTYTAVYGAFAAVPLFLLWMYLCWFITLAGAMIASALPAIRIGQFHRPTFDGSNLFDSLELLARLSEARDAGGRGYTVPELARMLRRDMDITLYLLQRLEEIDWIARLEDDAGPHFLLLANPAQVMVERLFDMFVIDRAELAYQLDLESTRVDGATLLASLENDKLKVTLAALLAARAAAKAARAGESERAAPSMPHQAA</sequence>
<keyword evidence="6 7" id="KW-0472">Membrane</keyword>
<reference evidence="8 9" key="1">
    <citation type="submission" date="2020-04" db="EMBL/GenBank/DDBJ databases">
        <authorList>
            <person name="De Canck E."/>
        </authorList>
    </citation>
    <scope>NUCLEOTIDE SEQUENCE [LARGE SCALE GENOMIC DNA]</scope>
    <source>
        <strain evidence="8 9">LMG 27177</strain>
    </source>
</reference>
<evidence type="ECO:0000256" key="6">
    <source>
        <dbReference type="ARBA" id="ARBA00023136"/>
    </source>
</evidence>
<dbReference type="HAMAP" id="MF_00672">
    <property type="entry name" value="UPF0761"/>
    <property type="match status" value="1"/>
</dbReference>
<comment type="caution">
    <text evidence="7">Lacks conserved residue(s) required for the propagation of feature annotation.</text>
</comment>
<evidence type="ECO:0000256" key="4">
    <source>
        <dbReference type="ARBA" id="ARBA00022692"/>
    </source>
</evidence>
<dbReference type="Proteomes" id="UP000494252">
    <property type="component" value="Unassembled WGS sequence"/>
</dbReference>
<keyword evidence="4 7" id="KW-0812">Transmembrane</keyword>
<dbReference type="GO" id="GO:0005886">
    <property type="term" value="C:plasma membrane"/>
    <property type="evidence" value="ECO:0007669"/>
    <property type="project" value="UniProtKB-SubCell"/>
</dbReference>
<proteinExistence type="inferred from homology"/>
<keyword evidence="2 7" id="KW-1003">Cell membrane</keyword>
<dbReference type="NCBIfam" id="TIGR00765">
    <property type="entry name" value="yihY_not_rbn"/>
    <property type="match status" value="1"/>
</dbReference>
<evidence type="ECO:0000256" key="2">
    <source>
        <dbReference type="ARBA" id="ARBA00022475"/>
    </source>
</evidence>
<feature type="transmembrane region" description="Helical" evidence="7">
    <location>
        <begin position="244"/>
        <end position="272"/>
    </location>
</feature>
<feature type="transmembrane region" description="Helical" evidence="7">
    <location>
        <begin position="36"/>
        <end position="59"/>
    </location>
</feature>
<evidence type="ECO:0000313" key="9">
    <source>
        <dbReference type="Proteomes" id="UP000494252"/>
    </source>
</evidence>
<dbReference type="AlphaFoldDB" id="A0A6J5GDF2"/>
<feature type="transmembrane region" description="Helical" evidence="7">
    <location>
        <begin position="100"/>
        <end position="124"/>
    </location>
</feature>